<dbReference type="STRING" id="617002.SAMN05660653_03060"/>
<accession>A0A1G6EQP4</accession>
<proteinExistence type="predicted"/>
<name>A0A1G6EQP4_9BACT</name>
<evidence type="ECO:0000313" key="1">
    <source>
        <dbReference type="EMBL" id="SDB59879.1"/>
    </source>
</evidence>
<dbReference type="Proteomes" id="UP000198771">
    <property type="component" value="Unassembled WGS sequence"/>
</dbReference>
<dbReference type="OrthoDB" id="5471843at2"/>
<protein>
    <submittedName>
        <fullName evidence="1">Uncharacterized protein</fullName>
    </submittedName>
</protein>
<keyword evidence="2" id="KW-1185">Reference proteome</keyword>
<organism evidence="1 2">
    <name type="scientific">Desulfonatronum thiosulfatophilum</name>
    <dbReference type="NCBI Taxonomy" id="617002"/>
    <lineage>
        <taxon>Bacteria</taxon>
        <taxon>Pseudomonadati</taxon>
        <taxon>Thermodesulfobacteriota</taxon>
        <taxon>Desulfovibrionia</taxon>
        <taxon>Desulfovibrionales</taxon>
        <taxon>Desulfonatronaceae</taxon>
        <taxon>Desulfonatronum</taxon>
    </lineage>
</organism>
<sequence length="283" mass="31899">MRFWSPGASTASGSARAERFRSQNRIDDQVSGNFLGWEGQGLGWVDFQGISLLASMASRPDVGARLYFLVKQLSPEIVLQELLPRNLPGGYALLQRFWSVQTSLETVLAAQWITCVSESWDSRARIAFFRKQREQRPELELEYVNLQEALGPVNNELRARGKGRFFPMPWLVDRVQGAGLLLDSADSALTYPLAQFGCTHPCLGRMEIHYFHGPKKTGWLLLLEDAVPRTWTMERLKDCVPAAATPKLPFLGIKSLPVDGRSGILDRMLLTSDPDRFRLHLKV</sequence>
<gene>
    <name evidence="1" type="ORF">SAMN05660653_03060</name>
</gene>
<reference evidence="1 2" key="1">
    <citation type="submission" date="2016-10" db="EMBL/GenBank/DDBJ databases">
        <authorList>
            <person name="de Groot N.N."/>
        </authorList>
    </citation>
    <scope>NUCLEOTIDE SEQUENCE [LARGE SCALE GENOMIC DNA]</scope>
    <source>
        <strain evidence="1 2">ASO4-2</strain>
    </source>
</reference>
<dbReference type="AlphaFoldDB" id="A0A1G6EQP4"/>
<dbReference type="EMBL" id="FMXO01000021">
    <property type="protein sequence ID" value="SDB59879.1"/>
    <property type="molecule type" value="Genomic_DNA"/>
</dbReference>
<dbReference type="RefSeq" id="WP_092123639.1">
    <property type="nucleotide sequence ID" value="NZ_FMXO01000021.1"/>
</dbReference>
<evidence type="ECO:0000313" key="2">
    <source>
        <dbReference type="Proteomes" id="UP000198771"/>
    </source>
</evidence>